<sequence>MLDNLLAINSQSKTSRRFVASGATYSIPSSVWISYFILFVDKFTDAPLGNFVLHHLNHLTSLRVMHVVVAVVTGSPNHILLINNLLCELTVAAGVVVANDRR</sequence>
<protein>
    <submittedName>
        <fullName evidence="1">Uncharacterized protein</fullName>
    </submittedName>
</protein>
<evidence type="ECO:0000313" key="1">
    <source>
        <dbReference type="EMBL" id="WVZ18335.1"/>
    </source>
</evidence>
<dbReference type="AlphaFoldDB" id="A0AAQ3NYN5"/>
<dbReference type="Proteomes" id="UP001374535">
    <property type="component" value="Chromosome 2"/>
</dbReference>
<proteinExistence type="predicted"/>
<keyword evidence="2" id="KW-1185">Reference proteome</keyword>
<evidence type="ECO:0000313" key="2">
    <source>
        <dbReference type="Proteomes" id="UP001374535"/>
    </source>
</evidence>
<accession>A0AAQ3NYN5</accession>
<organism evidence="1 2">
    <name type="scientific">Vigna mungo</name>
    <name type="common">Black gram</name>
    <name type="synonym">Phaseolus mungo</name>
    <dbReference type="NCBI Taxonomy" id="3915"/>
    <lineage>
        <taxon>Eukaryota</taxon>
        <taxon>Viridiplantae</taxon>
        <taxon>Streptophyta</taxon>
        <taxon>Embryophyta</taxon>
        <taxon>Tracheophyta</taxon>
        <taxon>Spermatophyta</taxon>
        <taxon>Magnoliopsida</taxon>
        <taxon>eudicotyledons</taxon>
        <taxon>Gunneridae</taxon>
        <taxon>Pentapetalae</taxon>
        <taxon>rosids</taxon>
        <taxon>fabids</taxon>
        <taxon>Fabales</taxon>
        <taxon>Fabaceae</taxon>
        <taxon>Papilionoideae</taxon>
        <taxon>50 kb inversion clade</taxon>
        <taxon>NPAAA clade</taxon>
        <taxon>indigoferoid/millettioid clade</taxon>
        <taxon>Phaseoleae</taxon>
        <taxon>Vigna</taxon>
    </lineage>
</organism>
<name>A0AAQ3NYN5_VIGMU</name>
<reference evidence="1 2" key="1">
    <citation type="journal article" date="2023" name="Life. Sci Alliance">
        <title>Evolutionary insights into 3D genome organization and epigenetic landscape of Vigna mungo.</title>
        <authorList>
            <person name="Junaid A."/>
            <person name="Singh B."/>
            <person name="Bhatia S."/>
        </authorList>
    </citation>
    <scope>NUCLEOTIDE SEQUENCE [LARGE SCALE GENOMIC DNA]</scope>
    <source>
        <strain evidence="1">Urdbean</strain>
    </source>
</reference>
<gene>
    <name evidence="1" type="ORF">V8G54_005657</name>
</gene>
<dbReference type="EMBL" id="CP144699">
    <property type="protein sequence ID" value="WVZ18335.1"/>
    <property type="molecule type" value="Genomic_DNA"/>
</dbReference>